<evidence type="ECO:0000256" key="3">
    <source>
        <dbReference type="SAM" id="MobiDB-lite"/>
    </source>
</evidence>
<dbReference type="SUPFAM" id="SSF52799">
    <property type="entry name" value="(Phosphotyrosine protein) phosphatases II"/>
    <property type="match status" value="1"/>
</dbReference>
<feature type="compositionally biased region" description="Basic and acidic residues" evidence="3">
    <location>
        <begin position="760"/>
        <end position="770"/>
    </location>
</feature>
<evidence type="ECO:0000313" key="7">
    <source>
        <dbReference type="EMBL" id="KIM34037.1"/>
    </source>
</evidence>
<feature type="compositionally biased region" description="Low complexity" evidence="3">
    <location>
        <begin position="667"/>
        <end position="687"/>
    </location>
</feature>
<dbReference type="InterPro" id="IPR050348">
    <property type="entry name" value="Protein-Tyr_Phosphatase"/>
</dbReference>
<reference evidence="8" key="2">
    <citation type="submission" date="2015-01" db="EMBL/GenBank/DDBJ databases">
        <title>Evolutionary Origins and Diversification of the Mycorrhizal Mutualists.</title>
        <authorList>
            <consortium name="DOE Joint Genome Institute"/>
            <consortium name="Mycorrhizal Genomics Consortium"/>
            <person name="Kohler A."/>
            <person name="Kuo A."/>
            <person name="Nagy L.G."/>
            <person name="Floudas D."/>
            <person name="Copeland A."/>
            <person name="Barry K.W."/>
            <person name="Cichocki N."/>
            <person name="Veneault-Fourrey C."/>
            <person name="LaButti K."/>
            <person name="Lindquist E.A."/>
            <person name="Lipzen A."/>
            <person name="Lundell T."/>
            <person name="Morin E."/>
            <person name="Murat C."/>
            <person name="Riley R."/>
            <person name="Ohm R."/>
            <person name="Sun H."/>
            <person name="Tunlid A."/>
            <person name="Henrissat B."/>
            <person name="Grigoriev I.V."/>
            <person name="Hibbett D.S."/>
            <person name="Martin F."/>
        </authorList>
    </citation>
    <scope>NUCLEOTIDE SEQUENCE [LARGE SCALE GENOMIC DNA]</scope>
    <source>
        <strain evidence="8">MAFF 305830</strain>
    </source>
</reference>
<dbReference type="GO" id="GO:0004725">
    <property type="term" value="F:protein tyrosine phosphatase activity"/>
    <property type="evidence" value="ECO:0007669"/>
    <property type="project" value="UniProtKB-EC"/>
</dbReference>
<dbReference type="Proteomes" id="UP000054097">
    <property type="component" value="Unassembled WGS sequence"/>
</dbReference>
<dbReference type="SMART" id="SM00450">
    <property type="entry name" value="RHOD"/>
    <property type="match status" value="1"/>
</dbReference>
<dbReference type="STRING" id="933852.A0A0C2XYV7"/>
<evidence type="ECO:0000259" key="6">
    <source>
        <dbReference type="PROSITE" id="PS50206"/>
    </source>
</evidence>
<comment type="similarity">
    <text evidence="1">Belongs to the protein-tyrosine phosphatase family. Non-receptor class subfamily.</text>
</comment>
<feature type="compositionally biased region" description="Polar residues" evidence="3">
    <location>
        <begin position="981"/>
        <end position="994"/>
    </location>
</feature>
<evidence type="ECO:0000313" key="8">
    <source>
        <dbReference type="Proteomes" id="UP000054097"/>
    </source>
</evidence>
<feature type="region of interest" description="Disordered" evidence="3">
    <location>
        <begin position="631"/>
        <end position="731"/>
    </location>
</feature>
<dbReference type="PANTHER" id="PTHR19134">
    <property type="entry name" value="RECEPTOR-TYPE TYROSINE-PROTEIN PHOSPHATASE"/>
    <property type="match status" value="1"/>
</dbReference>
<dbReference type="PROSITE" id="PS50206">
    <property type="entry name" value="RHODANESE_3"/>
    <property type="match status" value="1"/>
</dbReference>
<gene>
    <name evidence="7" type="ORF">M408DRAFT_325568</name>
</gene>
<dbReference type="PANTHER" id="PTHR19134:SF561">
    <property type="entry name" value="PROTEIN TYROSINE PHOSPHATASE 36E, ISOFORM A"/>
    <property type="match status" value="1"/>
</dbReference>
<dbReference type="Pfam" id="PF00102">
    <property type="entry name" value="Y_phosphatase"/>
    <property type="match status" value="1"/>
</dbReference>
<feature type="compositionally biased region" description="Polar residues" evidence="3">
    <location>
        <begin position="743"/>
        <end position="756"/>
    </location>
</feature>
<feature type="region of interest" description="Disordered" evidence="3">
    <location>
        <begin position="1"/>
        <end position="23"/>
    </location>
</feature>
<dbReference type="InterPro" id="IPR029021">
    <property type="entry name" value="Prot-tyrosine_phosphatase-like"/>
</dbReference>
<feature type="domain" description="Tyrosine specific protein phosphatases" evidence="5">
    <location>
        <begin position="576"/>
        <end position="621"/>
    </location>
</feature>
<name>A0A0C2XYV7_SERVB</name>
<feature type="compositionally biased region" description="Low complexity" evidence="3">
    <location>
        <begin position="697"/>
        <end position="706"/>
    </location>
</feature>
<evidence type="ECO:0000256" key="2">
    <source>
        <dbReference type="ARBA" id="ARBA00013064"/>
    </source>
</evidence>
<keyword evidence="8" id="KW-1185">Reference proteome</keyword>
<feature type="domain" description="Rhodanese" evidence="6">
    <location>
        <begin position="119"/>
        <end position="235"/>
    </location>
</feature>
<dbReference type="Gene3D" id="3.90.190.10">
    <property type="entry name" value="Protein tyrosine phosphatase superfamily"/>
    <property type="match status" value="1"/>
</dbReference>
<dbReference type="InterPro" id="IPR000387">
    <property type="entry name" value="Tyr_Pase_dom"/>
</dbReference>
<dbReference type="EMBL" id="KN824277">
    <property type="protein sequence ID" value="KIM34037.1"/>
    <property type="molecule type" value="Genomic_DNA"/>
</dbReference>
<dbReference type="PROSITE" id="PS50055">
    <property type="entry name" value="TYR_PHOSPHATASE_PTP"/>
    <property type="match status" value="1"/>
</dbReference>
<dbReference type="PROSITE" id="PS00383">
    <property type="entry name" value="TYR_PHOSPHATASE_1"/>
    <property type="match status" value="1"/>
</dbReference>
<feature type="compositionally biased region" description="Polar residues" evidence="3">
    <location>
        <begin position="716"/>
        <end position="729"/>
    </location>
</feature>
<dbReference type="InterPro" id="IPR036873">
    <property type="entry name" value="Rhodanese-like_dom_sf"/>
</dbReference>
<sequence>MDFFNSKPTTSASNPNDGLATPGFREALNQRFSANATSSLLTSAFTPAVPLQTPMLPLSAASPRSQQRFPIPRMQAIPQGAIAGPSVGPLPTQNNQAIATPSLTASTALSPERVVSLTNVRGVLVIDIRPHVQFQTSRIPGAVSLVVPSTLLKRLGFSLEKMAEMIEDPSARNRFERWRSMTKLVIYDVDTSFLADGTNLAGLLRKFQASGYQGELYWVKGGFTAFARNCPSAVDTAAMDKPDGVRQEVNNETFLRARNLSTHAFQQSSTTLIGQKTPRGSEHFPAASSASVAANPFYDNIRQNIELSQGVDTRIPLALPAKIIARRNELPFKWLRDIVDQNIEDQAGETLAMQFYRIELGEQRRMQGVMAHHSTESNTTPNVASSSRNDDYPYSITAGIEMGSKNRYRNIWPFEHARVRLPKSKGGSDYFNASFVQSLVSSRRYIATQGPLDSTYDDFWAICWAYEVPVIVMLTREIESSLIKCGKYWKDGQYGDITLKLLSQEGVDEDKTGPSAKSGGFFSAAAPPEAVQDTIVERVFQLTNRAQPHLPPRRITHLQYLGWADMDVPQSPGGLLTLIRRTNFATNDHLKSSLNPKQGPVLLHCSAGVGRTGGFLLVDSILAGIRHEMARNGSPFGQLSDPENSSPDDMEIDESESVKPSRQSLRSSPPDDISSQSSSVPISTSGSERVSKRTTHSSRLSSLSSRQWSKHPTRGSLATTKHSGLTTPSPRKLSDLVAENLRMSSHSPPSATSQVAAWSKKLETPSRSLKDTPPAPTPNAMPSTEDLQTKGGINYKLPRKLDELRGSPPMPSSFSEPVRDVLEDMREQRMSLCQSLRQYVFAHRAILAGALELVDEAAEAKRQEAKVSNVRMTSIAPGAHATSEAAWSSTSSVVSSTVDAPPSSSPTRAMAGRLSYRDPEGSQGSSARSSPPLPPKPSTGKRSASPVGTNNRDKTLLKRPSLKRKHKTEDSTTDDIPRPLSTRQHTMVSGSQGR</sequence>
<dbReference type="AlphaFoldDB" id="A0A0C2XYV7"/>
<organism evidence="7 8">
    <name type="scientific">Serendipita vermifera MAFF 305830</name>
    <dbReference type="NCBI Taxonomy" id="933852"/>
    <lineage>
        <taxon>Eukaryota</taxon>
        <taxon>Fungi</taxon>
        <taxon>Dikarya</taxon>
        <taxon>Basidiomycota</taxon>
        <taxon>Agaricomycotina</taxon>
        <taxon>Agaricomycetes</taxon>
        <taxon>Sebacinales</taxon>
        <taxon>Serendipitaceae</taxon>
        <taxon>Serendipita</taxon>
    </lineage>
</organism>
<feature type="compositionally biased region" description="Polar residues" evidence="3">
    <location>
        <begin position="635"/>
        <end position="645"/>
    </location>
</feature>
<dbReference type="HOGENOM" id="CLU_002713_0_0_1"/>
<dbReference type="InterPro" id="IPR016130">
    <property type="entry name" value="Tyr_Pase_AS"/>
</dbReference>
<dbReference type="InterPro" id="IPR003595">
    <property type="entry name" value="Tyr_Pase_cat"/>
</dbReference>
<dbReference type="Gene3D" id="3.40.250.10">
    <property type="entry name" value="Rhodanese-like domain"/>
    <property type="match status" value="1"/>
</dbReference>
<feature type="region of interest" description="Disordered" evidence="3">
    <location>
        <begin position="894"/>
        <end position="994"/>
    </location>
</feature>
<proteinExistence type="inferred from homology"/>
<evidence type="ECO:0000256" key="1">
    <source>
        <dbReference type="ARBA" id="ARBA00009649"/>
    </source>
</evidence>
<dbReference type="PRINTS" id="PR00700">
    <property type="entry name" value="PRTYPHPHTASE"/>
</dbReference>
<protein>
    <recommendedName>
        <fullName evidence="2">protein-tyrosine-phosphatase</fullName>
        <ecNumber evidence="2">3.1.3.48</ecNumber>
    </recommendedName>
</protein>
<dbReference type="SUPFAM" id="SSF52821">
    <property type="entry name" value="Rhodanese/Cell cycle control phosphatase"/>
    <property type="match status" value="1"/>
</dbReference>
<evidence type="ECO:0000259" key="5">
    <source>
        <dbReference type="PROSITE" id="PS50056"/>
    </source>
</evidence>
<dbReference type="OrthoDB" id="6058203at2759"/>
<feature type="compositionally biased region" description="Low complexity" evidence="3">
    <location>
        <begin position="894"/>
        <end position="907"/>
    </location>
</feature>
<dbReference type="InterPro" id="IPR001763">
    <property type="entry name" value="Rhodanese-like_dom"/>
</dbReference>
<dbReference type="EC" id="3.1.3.48" evidence="2"/>
<accession>A0A0C2XYV7</accession>
<feature type="region of interest" description="Disordered" evidence="3">
    <location>
        <begin position="743"/>
        <end position="792"/>
    </location>
</feature>
<feature type="compositionally biased region" description="Acidic residues" evidence="3">
    <location>
        <begin position="646"/>
        <end position="655"/>
    </location>
</feature>
<reference evidence="7 8" key="1">
    <citation type="submission" date="2014-04" db="EMBL/GenBank/DDBJ databases">
        <authorList>
            <consortium name="DOE Joint Genome Institute"/>
            <person name="Kuo A."/>
            <person name="Zuccaro A."/>
            <person name="Kohler A."/>
            <person name="Nagy L.G."/>
            <person name="Floudas D."/>
            <person name="Copeland A."/>
            <person name="Barry K.W."/>
            <person name="Cichocki N."/>
            <person name="Veneault-Fourrey C."/>
            <person name="LaButti K."/>
            <person name="Lindquist E.A."/>
            <person name="Lipzen A."/>
            <person name="Lundell T."/>
            <person name="Morin E."/>
            <person name="Murat C."/>
            <person name="Sun H."/>
            <person name="Tunlid A."/>
            <person name="Henrissat B."/>
            <person name="Grigoriev I.V."/>
            <person name="Hibbett D.S."/>
            <person name="Martin F."/>
            <person name="Nordberg H.P."/>
            <person name="Cantor M.N."/>
            <person name="Hua S.X."/>
        </authorList>
    </citation>
    <scope>NUCLEOTIDE SEQUENCE [LARGE SCALE GENOMIC DNA]</scope>
    <source>
        <strain evidence="7 8">MAFF 305830</strain>
    </source>
</reference>
<dbReference type="Pfam" id="PF00581">
    <property type="entry name" value="Rhodanese"/>
    <property type="match status" value="1"/>
</dbReference>
<dbReference type="SMART" id="SM00194">
    <property type="entry name" value="PTPc"/>
    <property type="match status" value="1"/>
</dbReference>
<feature type="domain" description="Tyrosine-protein phosphatase" evidence="4">
    <location>
        <begin position="405"/>
        <end position="628"/>
    </location>
</feature>
<dbReference type="SMART" id="SM00404">
    <property type="entry name" value="PTPc_motif"/>
    <property type="match status" value="1"/>
</dbReference>
<evidence type="ECO:0000259" key="4">
    <source>
        <dbReference type="PROSITE" id="PS50055"/>
    </source>
</evidence>
<feature type="compositionally biased region" description="Polar residues" evidence="3">
    <location>
        <begin position="940"/>
        <end position="950"/>
    </location>
</feature>
<dbReference type="InterPro" id="IPR000242">
    <property type="entry name" value="PTP_cat"/>
</dbReference>
<dbReference type="PROSITE" id="PS50056">
    <property type="entry name" value="TYR_PHOSPHATASE_2"/>
    <property type="match status" value="1"/>
</dbReference>
<feature type="compositionally biased region" description="Polar residues" evidence="3">
    <location>
        <begin position="1"/>
        <end position="16"/>
    </location>
</feature>